<dbReference type="GO" id="GO:0020037">
    <property type="term" value="F:heme binding"/>
    <property type="evidence" value="ECO:0007669"/>
    <property type="project" value="InterPro"/>
</dbReference>
<comment type="caution">
    <text evidence="1">The sequence shown here is derived from an EMBL/GenBank/DDBJ whole genome shotgun (WGS) entry which is preliminary data.</text>
</comment>
<name>A0A8H6YY07_9AGAR</name>
<dbReference type="Gene3D" id="1.10.630.10">
    <property type="entry name" value="Cytochrome P450"/>
    <property type="match status" value="1"/>
</dbReference>
<keyword evidence="2" id="KW-1185">Reference proteome</keyword>
<dbReference type="OrthoDB" id="823504at2759"/>
<evidence type="ECO:0000313" key="1">
    <source>
        <dbReference type="EMBL" id="KAF7369153.1"/>
    </source>
</evidence>
<proteinExistence type="predicted"/>
<organism evidence="1 2">
    <name type="scientific">Mycena venus</name>
    <dbReference type="NCBI Taxonomy" id="2733690"/>
    <lineage>
        <taxon>Eukaryota</taxon>
        <taxon>Fungi</taxon>
        <taxon>Dikarya</taxon>
        <taxon>Basidiomycota</taxon>
        <taxon>Agaricomycotina</taxon>
        <taxon>Agaricomycetes</taxon>
        <taxon>Agaricomycetidae</taxon>
        <taxon>Agaricales</taxon>
        <taxon>Marasmiineae</taxon>
        <taxon>Mycenaceae</taxon>
        <taxon>Mycena</taxon>
    </lineage>
</organism>
<reference evidence="1" key="1">
    <citation type="submission" date="2020-05" db="EMBL/GenBank/DDBJ databases">
        <title>Mycena genomes resolve the evolution of fungal bioluminescence.</title>
        <authorList>
            <person name="Tsai I.J."/>
        </authorList>
    </citation>
    <scope>NUCLEOTIDE SEQUENCE</scope>
    <source>
        <strain evidence="1">CCC161011</strain>
    </source>
</reference>
<accession>A0A8H6YY07</accession>
<dbReference type="InterPro" id="IPR036396">
    <property type="entry name" value="Cyt_P450_sf"/>
</dbReference>
<dbReference type="GO" id="GO:0004497">
    <property type="term" value="F:monooxygenase activity"/>
    <property type="evidence" value="ECO:0007669"/>
    <property type="project" value="InterPro"/>
</dbReference>
<sequence>MSFPKGDITNRRRESTPARDLLGSWGDVDIVRNVINVLPAHWICQNLAGLPLRDGDIKDEQRQYAAFADVCRYVFLTSEPSNDWRLRESSIKTYYDFVEMFKSHLGERPRGAWSLLAKRVTNKIRVVDANRAYLADSLPFLNKLYKAQPDLDPTNLAAALFTEVVPTAAHWAQAIAHTVNYYLDDSRAQARQEIVKLAGLQTQQNNEQIAAYIHAALAEDPPVWGVYRTAHMDSVVDSVRIPASTRVFASIKEANMNAGAEARSPILGIEEHGLLAPKFFEATAPQVIGGILALKHLKRAPGLAGRFNRFVETAHEAPQQWYVNAHSDLVPWPQSLVVEYE</sequence>
<dbReference type="EMBL" id="JACAZI010000002">
    <property type="protein sequence ID" value="KAF7369153.1"/>
    <property type="molecule type" value="Genomic_DNA"/>
</dbReference>
<dbReference type="AlphaFoldDB" id="A0A8H6YY07"/>
<protein>
    <submittedName>
        <fullName evidence="1">Uncharacterized protein</fullName>
    </submittedName>
</protein>
<dbReference type="SUPFAM" id="SSF48264">
    <property type="entry name" value="Cytochrome P450"/>
    <property type="match status" value="1"/>
</dbReference>
<dbReference type="Proteomes" id="UP000620124">
    <property type="component" value="Unassembled WGS sequence"/>
</dbReference>
<dbReference type="GO" id="GO:0005506">
    <property type="term" value="F:iron ion binding"/>
    <property type="evidence" value="ECO:0007669"/>
    <property type="project" value="InterPro"/>
</dbReference>
<evidence type="ECO:0000313" key="2">
    <source>
        <dbReference type="Proteomes" id="UP000620124"/>
    </source>
</evidence>
<dbReference type="GO" id="GO:0016705">
    <property type="term" value="F:oxidoreductase activity, acting on paired donors, with incorporation or reduction of molecular oxygen"/>
    <property type="evidence" value="ECO:0007669"/>
    <property type="project" value="InterPro"/>
</dbReference>
<gene>
    <name evidence="1" type="ORF">MVEN_00242500</name>
</gene>